<dbReference type="InterPro" id="IPR001296">
    <property type="entry name" value="Glyco_trans_1"/>
</dbReference>
<dbReference type="GO" id="GO:1901135">
    <property type="term" value="P:carbohydrate derivative metabolic process"/>
    <property type="evidence" value="ECO:0007669"/>
    <property type="project" value="UniProtKB-ARBA"/>
</dbReference>
<proteinExistence type="predicted"/>
<protein>
    <submittedName>
        <fullName evidence="2">Glycosyltransferase family 4 protein</fullName>
    </submittedName>
</protein>
<name>A0A944M5U1_9GAMM</name>
<dbReference type="EMBL" id="JAHHGM010000004">
    <property type="protein sequence ID" value="MBT2988541.1"/>
    <property type="molecule type" value="Genomic_DNA"/>
</dbReference>
<evidence type="ECO:0000259" key="1">
    <source>
        <dbReference type="Pfam" id="PF00534"/>
    </source>
</evidence>
<sequence>MNKVVVATDVWIKQDNKWQESTRYLFDKPVSDKGIKISLKTVYKLLSERDCYDVFVSADVRTAVIYGIVRYITRLKKPKHIVLELRLDEERDTLRWKLKRLVQSAAFSTVDKVFVSAKKEIEMYASRLKQPTAKFEFLPFHTNVVNPAIVEGEGRYIFSAGRTGRDYRTLIEAVKEEAYEVVIVSDSSSVDGMEIPKNVTVYENIDYSEYRELLTNAFMVVLPLYEHIYSSGQVVVLESMAMGKPVITNKCVGTEDYIIDGETGLLLEERDPDLFKEAINKMYEDRVLRDNIKDKAMDAINEKHTFRIYVDTVLEEAHRQGSV</sequence>
<reference evidence="2 3" key="1">
    <citation type="submission" date="2021-05" db="EMBL/GenBank/DDBJ databases">
        <title>Genetic and Functional Diversity in Clade A Lucinid endosymbionts from the Bahamas.</title>
        <authorList>
            <person name="Giani N.M."/>
            <person name="Engel A.S."/>
            <person name="Campbell B.J."/>
        </authorList>
    </citation>
    <scope>NUCLEOTIDE SEQUENCE [LARGE SCALE GENOMIC DNA]</scope>
    <source>
        <strain evidence="2">LUC16012Gg_MoonRockCtena</strain>
    </source>
</reference>
<evidence type="ECO:0000313" key="3">
    <source>
        <dbReference type="Proteomes" id="UP000770889"/>
    </source>
</evidence>
<dbReference type="AlphaFoldDB" id="A0A944M5U1"/>
<dbReference type="Pfam" id="PF00534">
    <property type="entry name" value="Glycos_transf_1"/>
    <property type="match status" value="1"/>
</dbReference>
<organism evidence="2 3">
    <name type="scientific">Candidatus Thiodiazotropha taylori</name>
    <dbReference type="NCBI Taxonomy" id="2792791"/>
    <lineage>
        <taxon>Bacteria</taxon>
        <taxon>Pseudomonadati</taxon>
        <taxon>Pseudomonadota</taxon>
        <taxon>Gammaproteobacteria</taxon>
        <taxon>Chromatiales</taxon>
        <taxon>Sedimenticolaceae</taxon>
        <taxon>Candidatus Thiodiazotropha</taxon>
    </lineage>
</organism>
<dbReference type="Proteomes" id="UP000770889">
    <property type="component" value="Unassembled WGS sequence"/>
</dbReference>
<feature type="domain" description="Glycosyl transferase family 1" evidence="1">
    <location>
        <begin position="189"/>
        <end position="296"/>
    </location>
</feature>
<dbReference type="PANTHER" id="PTHR12526">
    <property type="entry name" value="GLYCOSYLTRANSFERASE"/>
    <property type="match status" value="1"/>
</dbReference>
<gene>
    <name evidence="2" type="ORF">KME65_06210</name>
</gene>
<dbReference type="PANTHER" id="PTHR12526:SF590">
    <property type="entry name" value="ALPHA-MALTOSE-1-PHOSPHATE SYNTHASE"/>
    <property type="match status" value="1"/>
</dbReference>
<dbReference type="CDD" id="cd03801">
    <property type="entry name" value="GT4_PimA-like"/>
    <property type="match status" value="1"/>
</dbReference>
<accession>A0A944M5U1</accession>
<comment type="caution">
    <text evidence="2">The sequence shown here is derived from an EMBL/GenBank/DDBJ whole genome shotgun (WGS) entry which is preliminary data.</text>
</comment>
<dbReference type="SUPFAM" id="SSF53756">
    <property type="entry name" value="UDP-Glycosyltransferase/glycogen phosphorylase"/>
    <property type="match status" value="1"/>
</dbReference>
<evidence type="ECO:0000313" key="2">
    <source>
        <dbReference type="EMBL" id="MBT2988541.1"/>
    </source>
</evidence>
<dbReference type="GO" id="GO:0016757">
    <property type="term" value="F:glycosyltransferase activity"/>
    <property type="evidence" value="ECO:0007669"/>
    <property type="project" value="InterPro"/>
</dbReference>
<dbReference type="Gene3D" id="3.40.50.2000">
    <property type="entry name" value="Glycogen Phosphorylase B"/>
    <property type="match status" value="1"/>
</dbReference>